<dbReference type="InterPro" id="IPR036291">
    <property type="entry name" value="NAD(P)-bd_dom_sf"/>
</dbReference>
<dbReference type="PANTHER" id="PTHR43639:SF9">
    <property type="entry name" value="BLL5898 PROTEIN"/>
    <property type="match status" value="1"/>
</dbReference>
<accession>A0A7K3M046</accession>
<evidence type="ECO:0000256" key="1">
    <source>
        <dbReference type="ARBA" id="ARBA00006484"/>
    </source>
</evidence>
<dbReference type="RefSeq" id="WP_162449197.1">
    <property type="nucleotide sequence ID" value="NZ_WLZY01000001.1"/>
</dbReference>
<dbReference type="PANTHER" id="PTHR43639">
    <property type="entry name" value="OXIDOREDUCTASE, SHORT-CHAIN DEHYDROGENASE/REDUCTASE FAMILY (AFU_ORTHOLOGUE AFUA_5G02870)"/>
    <property type="match status" value="1"/>
</dbReference>
<dbReference type="GO" id="GO:0016491">
    <property type="term" value="F:oxidoreductase activity"/>
    <property type="evidence" value="ECO:0007669"/>
    <property type="project" value="UniProtKB-KW"/>
</dbReference>
<name>A0A7K3M046_9ACTN</name>
<comment type="similarity">
    <text evidence="1 3">Belongs to the short-chain dehydrogenases/reductases (SDR) family.</text>
</comment>
<dbReference type="CDD" id="cd05233">
    <property type="entry name" value="SDR_c"/>
    <property type="match status" value="1"/>
</dbReference>
<dbReference type="Pfam" id="PF13561">
    <property type="entry name" value="adh_short_C2"/>
    <property type="match status" value="1"/>
</dbReference>
<dbReference type="InterPro" id="IPR002347">
    <property type="entry name" value="SDR_fam"/>
</dbReference>
<organism evidence="4 5">
    <name type="scientific">Phytoactinopolyspora mesophila</name>
    <dbReference type="NCBI Taxonomy" id="2650750"/>
    <lineage>
        <taxon>Bacteria</taxon>
        <taxon>Bacillati</taxon>
        <taxon>Actinomycetota</taxon>
        <taxon>Actinomycetes</taxon>
        <taxon>Jiangellales</taxon>
        <taxon>Jiangellaceae</taxon>
        <taxon>Phytoactinopolyspora</taxon>
    </lineage>
</organism>
<dbReference type="EMBL" id="WLZY01000001">
    <property type="protein sequence ID" value="NDL56644.1"/>
    <property type="molecule type" value="Genomic_DNA"/>
</dbReference>
<dbReference type="PROSITE" id="PS00061">
    <property type="entry name" value="ADH_SHORT"/>
    <property type="match status" value="1"/>
</dbReference>
<dbReference type="Gene3D" id="3.40.50.720">
    <property type="entry name" value="NAD(P)-binding Rossmann-like Domain"/>
    <property type="match status" value="1"/>
</dbReference>
<dbReference type="InterPro" id="IPR020904">
    <property type="entry name" value="Sc_DH/Rdtase_CS"/>
</dbReference>
<keyword evidence="5" id="KW-1185">Reference proteome</keyword>
<protein>
    <submittedName>
        <fullName evidence="4">SDR family oxidoreductase</fullName>
    </submittedName>
</protein>
<sequence length="275" mass="29055">MSITAFGWCWEDMVDPSERQLVIVTGAGSGIGRVTAERLAVAGYTCVIAGRRAKLLDETAELMVSWGGCAVPVAADVTTEEGRGAILQAVDERSEPLWGLVNNAGESNLAPLLDQNLQKWRDNFALNVEAAAFLSFEAMRRMSNADGGAIVNISSVYGSVALNSEFYGSRLPAETPDGPVRGVSYAASKGALRMLSRELAVAGAKMGVRVNTVSPGMIDVGWVTPEEAKALAEATPLGRLGRPDEIAGVVNFLLSYEASFITGAEIVVDGGWTAW</sequence>
<dbReference type="Pfam" id="PF00106">
    <property type="entry name" value="adh_short"/>
    <property type="match status" value="1"/>
</dbReference>
<dbReference type="FunFam" id="3.40.50.720:FF:000084">
    <property type="entry name" value="Short-chain dehydrogenase reductase"/>
    <property type="match status" value="1"/>
</dbReference>
<evidence type="ECO:0000313" key="5">
    <source>
        <dbReference type="Proteomes" id="UP000460435"/>
    </source>
</evidence>
<proteinExistence type="inferred from homology"/>
<gene>
    <name evidence="4" type="ORF">F7O44_06120</name>
</gene>
<evidence type="ECO:0000256" key="3">
    <source>
        <dbReference type="RuleBase" id="RU000363"/>
    </source>
</evidence>
<comment type="caution">
    <text evidence="4">The sequence shown here is derived from an EMBL/GenBank/DDBJ whole genome shotgun (WGS) entry which is preliminary data.</text>
</comment>
<evidence type="ECO:0000313" key="4">
    <source>
        <dbReference type="EMBL" id="NDL56644.1"/>
    </source>
</evidence>
<dbReference type="SUPFAM" id="SSF51735">
    <property type="entry name" value="NAD(P)-binding Rossmann-fold domains"/>
    <property type="match status" value="1"/>
</dbReference>
<dbReference type="PRINTS" id="PR00081">
    <property type="entry name" value="GDHRDH"/>
</dbReference>
<reference evidence="4 5" key="1">
    <citation type="submission" date="2019-11" db="EMBL/GenBank/DDBJ databases">
        <authorList>
            <person name="Li X.-J."/>
            <person name="Feng X.-M."/>
        </authorList>
    </citation>
    <scope>NUCLEOTIDE SEQUENCE [LARGE SCALE GENOMIC DNA]</scope>
    <source>
        <strain evidence="4 5">XMNu-373</strain>
    </source>
</reference>
<dbReference type="AlphaFoldDB" id="A0A7K3M046"/>
<dbReference type="Proteomes" id="UP000460435">
    <property type="component" value="Unassembled WGS sequence"/>
</dbReference>
<dbReference type="PRINTS" id="PR00080">
    <property type="entry name" value="SDRFAMILY"/>
</dbReference>
<evidence type="ECO:0000256" key="2">
    <source>
        <dbReference type="ARBA" id="ARBA00023002"/>
    </source>
</evidence>
<keyword evidence="2" id="KW-0560">Oxidoreductase</keyword>